<accession>A0A7Y0LAR3</accession>
<evidence type="ECO:0000313" key="2">
    <source>
        <dbReference type="EMBL" id="NMP30657.1"/>
    </source>
</evidence>
<feature type="transmembrane region" description="Helical" evidence="1">
    <location>
        <begin position="62"/>
        <end position="82"/>
    </location>
</feature>
<dbReference type="Proteomes" id="UP000568664">
    <property type="component" value="Unassembled WGS sequence"/>
</dbReference>
<keyword evidence="1" id="KW-0812">Transmembrane</keyword>
<protein>
    <recommendedName>
        <fullName evidence="4">DUF2306 domain-containing protein</fullName>
    </recommendedName>
</protein>
<feature type="transmembrane region" description="Helical" evidence="1">
    <location>
        <begin position="38"/>
        <end position="56"/>
    </location>
</feature>
<feature type="transmembrane region" description="Helical" evidence="1">
    <location>
        <begin position="94"/>
        <end position="111"/>
    </location>
</feature>
<feature type="transmembrane region" description="Helical" evidence="1">
    <location>
        <begin position="162"/>
        <end position="179"/>
    </location>
</feature>
<feature type="transmembrane region" description="Helical" evidence="1">
    <location>
        <begin position="123"/>
        <end position="141"/>
    </location>
</feature>
<sequence>MMSSILLFHICAGAIALLAGYAVAFIKKGQVAHKYLGRTYVVAILFLGLSGTYIAILREVPLSLLNGLVLCYLVLSSLNTVWQSPARINYFDKLLFVFVTLIILGFVWYGYQASHTVGGKLGGFGIEAFAVFGSIMVCFWIGDYRNLKQGGLRGKSRLIRHLWRMYFPLMMSTAAFFLGQSRHLPEIVQRIEFLLVPLLFVVFTAVFWVVKVGTEKFRMNQIHS</sequence>
<dbReference type="RefSeq" id="WP_169073943.1">
    <property type="nucleotide sequence ID" value="NZ_JABBXH010000001.1"/>
</dbReference>
<evidence type="ECO:0000313" key="3">
    <source>
        <dbReference type="Proteomes" id="UP000568664"/>
    </source>
</evidence>
<keyword evidence="3" id="KW-1185">Reference proteome</keyword>
<evidence type="ECO:0000256" key="1">
    <source>
        <dbReference type="SAM" id="Phobius"/>
    </source>
</evidence>
<keyword evidence="1" id="KW-0472">Membrane</keyword>
<name>A0A7Y0LAR3_9GAMM</name>
<feature type="transmembrane region" description="Helical" evidence="1">
    <location>
        <begin position="6"/>
        <end position="26"/>
    </location>
</feature>
<proteinExistence type="predicted"/>
<dbReference type="EMBL" id="JABBXH010000001">
    <property type="protein sequence ID" value="NMP30657.1"/>
    <property type="molecule type" value="Genomic_DNA"/>
</dbReference>
<comment type="caution">
    <text evidence="2">The sequence shown here is derived from an EMBL/GenBank/DDBJ whole genome shotgun (WGS) entry which is preliminary data.</text>
</comment>
<dbReference type="AlphaFoldDB" id="A0A7Y0LAR3"/>
<keyword evidence="1" id="KW-1133">Transmembrane helix</keyword>
<reference evidence="2 3" key="1">
    <citation type="submission" date="2020-04" db="EMBL/GenBank/DDBJ databases">
        <title>Thalassotalea sp. M1531, isolated from the surface of marine red alga.</title>
        <authorList>
            <person name="Pang L."/>
            <person name="Lu D.-C."/>
        </authorList>
    </citation>
    <scope>NUCLEOTIDE SEQUENCE [LARGE SCALE GENOMIC DNA]</scope>
    <source>
        <strain evidence="2 3">M1531</strain>
    </source>
</reference>
<feature type="transmembrane region" description="Helical" evidence="1">
    <location>
        <begin position="191"/>
        <end position="210"/>
    </location>
</feature>
<organism evidence="2 3">
    <name type="scientific">Thalassotalea algicola</name>
    <dbReference type="NCBI Taxonomy" id="2716224"/>
    <lineage>
        <taxon>Bacteria</taxon>
        <taxon>Pseudomonadati</taxon>
        <taxon>Pseudomonadota</taxon>
        <taxon>Gammaproteobacteria</taxon>
        <taxon>Alteromonadales</taxon>
        <taxon>Colwelliaceae</taxon>
        <taxon>Thalassotalea</taxon>
    </lineage>
</organism>
<evidence type="ECO:0008006" key="4">
    <source>
        <dbReference type="Google" id="ProtNLM"/>
    </source>
</evidence>
<gene>
    <name evidence="2" type="ORF">HII17_03695</name>
</gene>